<dbReference type="SUPFAM" id="SSF52540">
    <property type="entry name" value="P-loop containing nucleoside triphosphate hydrolases"/>
    <property type="match status" value="1"/>
</dbReference>
<feature type="domain" description="G" evidence="2">
    <location>
        <begin position="96"/>
        <end position="255"/>
    </location>
</feature>
<evidence type="ECO:0000259" key="2">
    <source>
        <dbReference type="Pfam" id="PF01926"/>
    </source>
</evidence>
<sequence>MSFMGGSDKVLSSPAESRLGSSAGQSRSRNTEEKETTTAMGSASSSSLPADKETNRGPRMLDEPWRKVDWTEEERKKLMEEITAYKPSLDSVKKVRVLFLGQIGAGKSSLFNSINSVFRGHVRPQAAVGVGETSETLKYRVYPVITGSNRQQLPVLFCDTMGLEEKEGSSLKTDDVVSIIKGHVPNWYQFNPMAAIKPSTPRYIESPSLKDQIHCIVFVVDGSKIEILPEKMESRLKELRHKAKEFDLPQIVLMTKVDEICPSVKDNVSNVYKSKAVLEQMQIASVKFGIPLNQIVPIKNYCSELELKTDVDILILTALRQMVRAADCYLDNFLSDESPVED</sequence>
<feature type="compositionally biased region" description="Polar residues" evidence="1">
    <location>
        <begin position="19"/>
        <end position="28"/>
    </location>
</feature>
<dbReference type="OrthoDB" id="25620at2759"/>
<evidence type="ECO:0000313" key="4">
    <source>
        <dbReference type="Proteomes" id="UP001142489"/>
    </source>
</evidence>
<comment type="caution">
    <text evidence="3">The sequence shown here is derived from an EMBL/GenBank/DDBJ whole genome shotgun (WGS) entry which is preliminary data.</text>
</comment>
<protein>
    <recommendedName>
        <fullName evidence="2">G domain-containing protein</fullName>
    </recommendedName>
</protein>
<dbReference type="Pfam" id="PF01926">
    <property type="entry name" value="MMR_HSR1"/>
    <property type="match status" value="1"/>
</dbReference>
<dbReference type="CDD" id="cd00882">
    <property type="entry name" value="Ras_like_GTPase"/>
    <property type="match status" value="1"/>
</dbReference>
<dbReference type="Gene3D" id="3.40.50.300">
    <property type="entry name" value="P-loop containing nucleotide triphosphate hydrolases"/>
    <property type="match status" value="1"/>
</dbReference>
<gene>
    <name evidence="3" type="ORF">JRQ81_014743</name>
</gene>
<feature type="region of interest" description="Disordered" evidence="1">
    <location>
        <begin position="1"/>
        <end position="60"/>
    </location>
</feature>
<dbReference type="EMBL" id="JAPFRF010000005">
    <property type="protein sequence ID" value="KAJ7332563.1"/>
    <property type="molecule type" value="Genomic_DNA"/>
</dbReference>
<proteinExistence type="predicted"/>
<dbReference type="PANTHER" id="PTHR14241:SF32">
    <property type="entry name" value="VWFA DOMAIN-CONTAINING PROTEIN-RELATED"/>
    <property type="match status" value="1"/>
</dbReference>
<evidence type="ECO:0000256" key="1">
    <source>
        <dbReference type="SAM" id="MobiDB-lite"/>
    </source>
</evidence>
<dbReference type="InterPro" id="IPR006073">
    <property type="entry name" value="GTP-bd"/>
</dbReference>
<evidence type="ECO:0000313" key="3">
    <source>
        <dbReference type="EMBL" id="KAJ7332563.1"/>
    </source>
</evidence>
<dbReference type="InterPro" id="IPR027417">
    <property type="entry name" value="P-loop_NTPase"/>
</dbReference>
<dbReference type="AlphaFoldDB" id="A0A9Q1B3Z9"/>
<organism evidence="3 4">
    <name type="scientific">Phrynocephalus forsythii</name>
    <dbReference type="NCBI Taxonomy" id="171643"/>
    <lineage>
        <taxon>Eukaryota</taxon>
        <taxon>Metazoa</taxon>
        <taxon>Chordata</taxon>
        <taxon>Craniata</taxon>
        <taxon>Vertebrata</taxon>
        <taxon>Euteleostomi</taxon>
        <taxon>Lepidosauria</taxon>
        <taxon>Squamata</taxon>
        <taxon>Bifurcata</taxon>
        <taxon>Unidentata</taxon>
        <taxon>Episquamata</taxon>
        <taxon>Toxicofera</taxon>
        <taxon>Iguania</taxon>
        <taxon>Acrodonta</taxon>
        <taxon>Agamidae</taxon>
        <taxon>Agaminae</taxon>
        <taxon>Phrynocephalus</taxon>
    </lineage>
</organism>
<name>A0A9Q1B3Z9_9SAUR</name>
<accession>A0A9Q1B3Z9</accession>
<dbReference type="GO" id="GO:0006955">
    <property type="term" value="P:immune response"/>
    <property type="evidence" value="ECO:0007669"/>
    <property type="project" value="TreeGrafter"/>
</dbReference>
<keyword evidence="4" id="KW-1185">Reference proteome</keyword>
<dbReference type="PANTHER" id="PTHR14241">
    <property type="entry name" value="INTERFERON-INDUCED PROTEIN 44"/>
    <property type="match status" value="1"/>
</dbReference>
<reference evidence="3" key="1">
    <citation type="journal article" date="2023" name="DNA Res.">
        <title>Chromosome-level genome assembly of Phrynocephalus forsythii using third-generation DNA sequencing and Hi-C analysis.</title>
        <authorList>
            <person name="Qi Y."/>
            <person name="Zhao W."/>
            <person name="Zhao Y."/>
            <person name="Niu C."/>
            <person name="Cao S."/>
            <person name="Zhang Y."/>
        </authorList>
    </citation>
    <scope>NUCLEOTIDE SEQUENCE</scope>
    <source>
        <tissue evidence="3">Muscle</tissue>
    </source>
</reference>
<feature type="compositionally biased region" description="Basic and acidic residues" evidence="1">
    <location>
        <begin position="50"/>
        <end position="60"/>
    </location>
</feature>
<dbReference type="GO" id="GO:0005525">
    <property type="term" value="F:GTP binding"/>
    <property type="evidence" value="ECO:0007669"/>
    <property type="project" value="InterPro"/>
</dbReference>
<dbReference type="Proteomes" id="UP001142489">
    <property type="component" value="Unassembled WGS sequence"/>
</dbReference>